<gene>
    <name evidence="6" type="ORF">OR37_00465</name>
</gene>
<dbReference type="Proteomes" id="UP000013063">
    <property type="component" value="Unassembled WGS sequence"/>
</dbReference>
<dbReference type="PANTHER" id="PTHR30419">
    <property type="entry name" value="HTH-TYPE TRANSCRIPTIONAL REGULATOR YBHD"/>
    <property type="match status" value="1"/>
</dbReference>
<dbReference type="PATRIC" id="fig|1292034.3.peg.463"/>
<dbReference type="CDD" id="cd08438">
    <property type="entry name" value="PBP2_CidR"/>
    <property type="match status" value="1"/>
</dbReference>
<dbReference type="InterPro" id="IPR050950">
    <property type="entry name" value="HTH-type_LysR_regulators"/>
</dbReference>
<protein>
    <submittedName>
        <fullName evidence="6">Transcriptional regulator</fullName>
    </submittedName>
</protein>
<feature type="domain" description="HTH lysR-type" evidence="5">
    <location>
        <begin position="1"/>
        <end position="58"/>
    </location>
</feature>
<dbReference type="SUPFAM" id="SSF46785">
    <property type="entry name" value="Winged helix' DNA-binding domain"/>
    <property type="match status" value="1"/>
</dbReference>
<comment type="caution">
    <text evidence="6">The sequence shown here is derived from an EMBL/GenBank/DDBJ whole genome shotgun (WGS) entry which is preliminary data.</text>
</comment>
<dbReference type="PROSITE" id="PS50931">
    <property type="entry name" value="HTH_LYSR"/>
    <property type="match status" value="1"/>
</dbReference>
<dbReference type="Pfam" id="PF03466">
    <property type="entry name" value="LysR_substrate"/>
    <property type="match status" value="1"/>
</dbReference>
<evidence type="ECO:0000313" key="7">
    <source>
        <dbReference type="Proteomes" id="UP000013063"/>
    </source>
</evidence>
<dbReference type="OrthoDB" id="8479870at2"/>
<dbReference type="EMBL" id="APMP01000001">
    <property type="protein sequence ID" value="ENZ83957.1"/>
    <property type="molecule type" value="Genomic_DNA"/>
</dbReference>
<dbReference type="FunFam" id="1.10.10.10:FF:000001">
    <property type="entry name" value="LysR family transcriptional regulator"/>
    <property type="match status" value="1"/>
</dbReference>
<dbReference type="InterPro" id="IPR005119">
    <property type="entry name" value="LysR_subst-bd"/>
</dbReference>
<evidence type="ECO:0000256" key="2">
    <source>
        <dbReference type="ARBA" id="ARBA00023015"/>
    </source>
</evidence>
<sequence>MEFRTLRAFVEVVRQQGFSQAAKVVFATQSTVSKAVKQLEDEIGAPLLDRIGHRTRLTPLGEVVYPRAVKLLADRADLLAEIDEVRGLKRGTLRLGLPPVASSSIFGPLVARFRALYPGLEIKLTEHGGDELTNLVRSGELELAASLMPGFDDLEWQDVRREPLVAVLRADHPLARAGAVDVNALRDIPFLLFSEGFGINRLILAACGRHGFEPEVAARSSQVDFLLELANEGLGVAFVPRMLAEPARRAGLGTPILAEAETEWRLTMIWRRGAYLSHAARAWLDLVDASARSNSSFD</sequence>
<evidence type="ECO:0000313" key="6">
    <source>
        <dbReference type="EMBL" id="ENZ83957.1"/>
    </source>
</evidence>
<dbReference type="STRING" id="1292034.OR37_00465"/>
<evidence type="ECO:0000256" key="1">
    <source>
        <dbReference type="ARBA" id="ARBA00009437"/>
    </source>
</evidence>
<comment type="similarity">
    <text evidence="1">Belongs to the LysR transcriptional regulatory family.</text>
</comment>
<name>R0ESK0_CAUVI</name>
<dbReference type="PANTHER" id="PTHR30419:SF8">
    <property type="entry name" value="NITROGEN ASSIMILATION TRANSCRIPTIONAL ACTIVATOR-RELATED"/>
    <property type="match status" value="1"/>
</dbReference>
<evidence type="ECO:0000256" key="4">
    <source>
        <dbReference type="ARBA" id="ARBA00023163"/>
    </source>
</evidence>
<keyword evidence="3" id="KW-0238">DNA-binding</keyword>
<keyword evidence="2" id="KW-0805">Transcription regulation</keyword>
<proteinExistence type="inferred from homology"/>
<dbReference type="RefSeq" id="WP_004615542.1">
    <property type="nucleotide sequence ID" value="NZ_APMP01000001.1"/>
</dbReference>
<keyword evidence="4" id="KW-0804">Transcription</keyword>
<accession>R0ESK0</accession>
<dbReference type="GO" id="GO:0003677">
    <property type="term" value="F:DNA binding"/>
    <property type="evidence" value="ECO:0007669"/>
    <property type="project" value="UniProtKB-KW"/>
</dbReference>
<dbReference type="InterPro" id="IPR036388">
    <property type="entry name" value="WH-like_DNA-bd_sf"/>
</dbReference>
<dbReference type="SUPFAM" id="SSF53850">
    <property type="entry name" value="Periplasmic binding protein-like II"/>
    <property type="match status" value="1"/>
</dbReference>
<dbReference type="GO" id="GO:0005829">
    <property type="term" value="C:cytosol"/>
    <property type="evidence" value="ECO:0007669"/>
    <property type="project" value="TreeGrafter"/>
</dbReference>
<reference evidence="6 7" key="1">
    <citation type="journal article" date="2013" name="Genome Announc.">
        <title>Draft Genome Sequence for Caulobacter sp. Strain OR37, a Bacterium Tolerant to Heavy Metals.</title>
        <authorList>
            <person name="Utturkar S.M."/>
            <person name="Bollmann A."/>
            <person name="Brzoska R.M."/>
            <person name="Klingeman D.M."/>
            <person name="Epstein S.E."/>
            <person name="Palumbo A.V."/>
            <person name="Brown S.D."/>
        </authorList>
    </citation>
    <scope>NUCLEOTIDE SEQUENCE [LARGE SCALE GENOMIC DNA]</scope>
    <source>
        <strain evidence="6 7">OR37</strain>
    </source>
</reference>
<dbReference type="PRINTS" id="PR00039">
    <property type="entry name" value="HTHLYSR"/>
</dbReference>
<dbReference type="Pfam" id="PF00126">
    <property type="entry name" value="HTH_1"/>
    <property type="match status" value="1"/>
</dbReference>
<dbReference type="Gene3D" id="3.40.190.290">
    <property type="match status" value="1"/>
</dbReference>
<dbReference type="InterPro" id="IPR036390">
    <property type="entry name" value="WH_DNA-bd_sf"/>
</dbReference>
<keyword evidence="7" id="KW-1185">Reference proteome</keyword>
<dbReference type="Gene3D" id="1.10.10.10">
    <property type="entry name" value="Winged helix-like DNA-binding domain superfamily/Winged helix DNA-binding domain"/>
    <property type="match status" value="1"/>
</dbReference>
<dbReference type="InterPro" id="IPR000847">
    <property type="entry name" value="LysR_HTH_N"/>
</dbReference>
<dbReference type="eggNOG" id="COG0583">
    <property type="taxonomic scope" value="Bacteria"/>
</dbReference>
<organism evidence="6 7">
    <name type="scientific">Caulobacter vibrioides OR37</name>
    <dbReference type="NCBI Taxonomy" id="1292034"/>
    <lineage>
        <taxon>Bacteria</taxon>
        <taxon>Pseudomonadati</taxon>
        <taxon>Pseudomonadota</taxon>
        <taxon>Alphaproteobacteria</taxon>
        <taxon>Caulobacterales</taxon>
        <taxon>Caulobacteraceae</taxon>
        <taxon>Caulobacter</taxon>
    </lineage>
</organism>
<dbReference type="GO" id="GO:0003700">
    <property type="term" value="F:DNA-binding transcription factor activity"/>
    <property type="evidence" value="ECO:0007669"/>
    <property type="project" value="InterPro"/>
</dbReference>
<evidence type="ECO:0000256" key="3">
    <source>
        <dbReference type="ARBA" id="ARBA00023125"/>
    </source>
</evidence>
<dbReference type="AlphaFoldDB" id="R0ESK0"/>
<evidence type="ECO:0000259" key="5">
    <source>
        <dbReference type="PROSITE" id="PS50931"/>
    </source>
</evidence>